<evidence type="ECO:0000313" key="2">
    <source>
        <dbReference type="EnsemblPlants" id="KEH34452"/>
    </source>
</evidence>
<dbReference type="Proteomes" id="UP000002051">
    <property type="component" value="Chromosome 3"/>
</dbReference>
<dbReference type="AlphaFoldDB" id="A0A072UY15"/>
<proteinExistence type="predicted"/>
<dbReference type="HOGENOM" id="CLU_1828184_0_0_1"/>
<organism evidence="1 3">
    <name type="scientific">Medicago truncatula</name>
    <name type="common">Barrel medic</name>
    <name type="synonym">Medicago tribuloides</name>
    <dbReference type="NCBI Taxonomy" id="3880"/>
    <lineage>
        <taxon>Eukaryota</taxon>
        <taxon>Viridiplantae</taxon>
        <taxon>Streptophyta</taxon>
        <taxon>Embryophyta</taxon>
        <taxon>Tracheophyta</taxon>
        <taxon>Spermatophyta</taxon>
        <taxon>Magnoliopsida</taxon>
        <taxon>eudicotyledons</taxon>
        <taxon>Gunneridae</taxon>
        <taxon>Pentapetalae</taxon>
        <taxon>rosids</taxon>
        <taxon>fabids</taxon>
        <taxon>Fabales</taxon>
        <taxon>Fabaceae</taxon>
        <taxon>Papilionoideae</taxon>
        <taxon>50 kb inversion clade</taxon>
        <taxon>NPAAA clade</taxon>
        <taxon>Hologalegina</taxon>
        <taxon>IRL clade</taxon>
        <taxon>Trifolieae</taxon>
        <taxon>Medicago</taxon>
    </lineage>
</organism>
<reference evidence="1 3" key="2">
    <citation type="journal article" date="2014" name="BMC Genomics">
        <title>An improved genome release (version Mt4.0) for the model legume Medicago truncatula.</title>
        <authorList>
            <person name="Tang H."/>
            <person name="Krishnakumar V."/>
            <person name="Bidwell S."/>
            <person name="Rosen B."/>
            <person name="Chan A."/>
            <person name="Zhou S."/>
            <person name="Gentzbittel L."/>
            <person name="Childs K.L."/>
            <person name="Yandell M."/>
            <person name="Gundlach H."/>
            <person name="Mayer K.F."/>
            <person name="Schwartz D.C."/>
            <person name="Town C.D."/>
        </authorList>
    </citation>
    <scope>GENOME REANNOTATION</scope>
    <source>
        <strain evidence="1">A17</strain>
        <strain evidence="2 3">cv. Jemalong A17</strain>
    </source>
</reference>
<gene>
    <name evidence="1" type="ordered locus">MTR_3g466630</name>
</gene>
<reference evidence="1 3" key="1">
    <citation type="journal article" date="2011" name="Nature">
        <title>The Medicago genome provides insight into the evolution of rhizobial symbioses.</title>
        <authorList>
            <person name="Young N.D."/>
            <person name="Debelle F."/>
            <person name="Oldroyd G.E."/>
            <person name="Geurts R."/>
            <person name="Cannon S.B."/>
            <person name="Udvardi M.K."/>
            <person name="Benedito V.A."/>
            <person name="Mayer K.F."/>
            <person name="Gouzy J."/>
            <person name="Schoof H."/>
            <person name="Van de Peer Y."/>
            <person name="Proost S."/>
            <person name="Cook D.R."/>
            <person name="Meyers B.C."/>
            <person name="Spannagl M."/>
            <person name="Cheung F."/>
            <person name="De Mita S."/>
            <person name="Krishnakumar V."/>
            <person name="Gundlach H."/>
            <person name="Zhou S."/>
            <person name="Mudge J."/>
            <person name="Bharti A.K."/>
            <person name="Murray J.D."/>
            <person name="Naoumkina M.A."/>
            <person name="Rosen B."/>
            <person name="Silverstein K.A."/>
            <person name="Tang H."/>
            <person name="Rombauts S."/>
            <person name="Zhao P.X."/>
            <person name="Zhou P."/>
            <person name="Barbe V."/>
            <person name="Bardou P."/>
            <person name="Bechner M."/>
            <person name="Bellec A."/>
            <person name="Berger A."/>
            <person name="Berges H."/>
            <person name="Bidwell S."/>
            <person name="Bisseling T."/>
            <person name="Choisne N."/>
            <person name="Couloux A."/>
            <person name="Denny R."/>
            <person name="Deshpande S."/>
            <person name="Dai X."/>
            <person name="Doyle J.J."/>
            <person name="Dudez A.M."/>
            <person name="Farmer A.D."/>
            <person name="Fouteau S."/>
            <person name="Franken C."/>
            <person name="Gibelin C."/>
            <person name="Gish J."/>
            <person name="Goldstein S."/>
            <person name="Gonzalez A.J."/>
            <person name="Green P.J."/>
            <person name="Hallab A."/>
            <person name="Hartog M."/>
            <person name="Hua A."/>
            <person name="Humphray S.J."/>
            <person name="Jeong D.H."/>
            <person name="Jing Y."/>
            <person name="Jocker A."/>
            <person name="Kenton S.M."/>
            <person name="Kim D.J."/>
            <person name="Klee K."/>
            <person name="Lai H."/>
            <person name="Lang C."/>
            <person name="Lin S."/>
            <person name="Macmil S.L."/>
            <person name="Magdelenat G."/>
            <person name="Matthews L."/>
            <person name="McCorrison J."/>
            <person name="Monaghan E.L."/>
            <person name="Mun J.H."/>
            <person name="Najar F.Z."/>
            <person name="Nicholson C."/>
            <person name="Noirot C."/>
            <person name="O'Bleness M."/>
            <person name="Paule C.R."/>
            <person name="Poulain J."/>
            <person name="Prion F."/>
            <person name="Qin B."/>
            <person name="Qu C."/>
            <person name="Retzel E.F."/>
            <person name="Riddle C."/>
            <person name="Sallet E."/>
            <person name="Samain S."/>
            <person name="Samson N."/>
            <person name="Sanders I."/>
            <person name="Saurat O."/>
            <person name="Scarpelli C."/>
            <person name="Schiex T."/>
            <person name="Segurens B."/>
            <person name="Severin A.J."/>
            <person name="Sherrier D.J."/>
            <person name="Shi R."/>
            <person name="Sims S."/>
            <person name="Singer S.R."/>
            <person name="Sinharoy S."/>
            <person name="Sterck L."/>
            <person name="Viollet A."/>
            <person name="Wang B.B."/>
            <person name="Wang K."/>
            <person name="Wang M."/>
            <person name="Wang X."/>
            <person name="Warfsmann J."/>
            <person name="Weissenbach J."/>
            <person name="White D.D."/>
            <person name="White J.D."/>
            <person name="Wiley G.B."/>
            <person name="Wincker P."/>
            <person name="Xing Y."/>
            <person name="Yang L."/>
            <person name="Yao Z."/>
            <person name="Ying F."/>
            <person name="Zhai J."/>
            <person name="Zhou L."/>
            <person name="Zuber A."/>
            <person name="Denarie J."/>
            <person name="Dixon R.A."/>
            <person name="May G.D."/>
            <person name="Schwartz D.C."/>
            <person name="Rogers J."/>
            <person name="Quetier F."/>
            <person name="Town C.D."/>
            <person name="Roe B.A."/>
        </authorList>
    </citation>
    <scope>NUCLEOTIDE SEQUENCE [LARGE SCALE GENOMIC DNA]</scope>
    <source>
        <strain evidence="1">A17</strain>
        <strain evidence="2 3">cv. Jemalong A17</strain>
    </source>
</reference>
<evidence type="ECO:0000313" key="1">
    <source>
        <dbReference type="EMBL" id="KEH34452.1"/>
    </source>
</evidence>
<keyword evidence="3" id="KW-1185">Reference proteome</keyword>
<evidence type="ECO:0000313" key="3">
    <source>
        <dbReference type="Proteomes" id="UP000002051"/>
    </source>
</evidence>
<reference evidence="2" key="3">
    <citation type="submission" date="2015-04" db="UniProtKB">
        <authorList>
            <consortium name="EnsemblPlants"/>
        </authorList>
    </citation>
    <scope>IDENTIFICATION</scope>
    <source>
        <strain evidence="2">cv. Jemalong A17</strain>
    </source>
</reference>
<dbReference type="EnsemblPlants" id="KEH34452">
    <property type="protein sequence ID" value="KEH34452"/>
    <property type="gene ID" value="MTR_3g466630"/>
</dbReference>
<protein>
    <submittedName>
        <fullName evidence="1 2">Uncharacterized protein</fullName>
    </submittedName>
</protein>
<dbReference type="EMBL" id="CM001219">
    <property type="protein sequence ID" value="KEH34452.1"/>
    <property type="molecule type" value="Genomic_DNA"/>
</dbReference>
<sequence length="141" mass="16607">MEVLQVHPMTFEKEGEREILRIRFVIHDRSSPVPLHFQGIFTIITIDYNCSNTKPRDFRCSSTQVRDFKMFNHNRERPIRVYTYKSFSTPDIQSNLKKTNCTIESDHSQKKTKMTRLLGPSEFGCHSLSVVESELSRIWSH</sequence>
<name>A0A072UY15_MEDTR</name>
<accession>A0A072UY15</accession>